<feature type="compositionally biased region" description="Low complexity" evidence="1">
    <location>
        <begin position="48"/>
        <end position="59"/>
    </location>
</feature>
<evidence type="ECO:0000313" key="3">
    <source>
        <dbReference type="EMBL" id="OON78353.1"/>
    </source>
</evidence>
<comment type="caution">
    <text evidence="3">The sequence shown here is derived from an EMBL/GenBank/DDBJ whole genome shotgun (WGS) entry which is preliminary data.</text>
</comment>
<feature type="region of interest" description="Disordered" evidence="1">
    <location>
        <begin position="37"/>
        <end position="59"/>
    </location>
</feature>
<dbReference type="Proteomes" id="UP000190539">
    <property type="component" value="Unassembled WGS sequence"/>
</dbReference>
<evidence type="ECO:0000313" key="4">
    <source>
        <dbReference type="Proteomes" id="UP000190539"/>
    </source>
</evidence>
<reference evidence="3 4" key="1">
    <citation type="submission" date="2017-02" db="EMBL/GenBank/DDBJ databases">
        <title>Draft Genome Sequence of Streptomyces tsukubaensis F601, a Producer of the immunosuppressant tacrolimus FK506.</title>
        <authorList>
            <person name="Zong G."/>
            <person name="Zhong C."/>
            <person name="Fu J."/>
            <person name="Qin R."/>
            <person name="Cao G."/>
        </authorList>
    </citation>
    <scope>NUCLEOTIDE SEQUENCE [LARGE SCALE GENOMIC DNA]</scope>
    <source>
        <strain evidence="3 4">F601</strain>
    </source>
</reference>
<dbReference type="AlphaFoldDB" id="A0A1V4A8D4"/>
<name>A0A1V4A8D4_9ACTN</name>
<evidence type="ECO:0000256" key="2">
    <source>
        <dbReference type="SAM" id="SignalP"/>
    </source>
</evidence>
<keyword evidence="2" id="KW-0732">Signal</keyword>
<sequence length="59" mass="6426">MPAFLVLRRRLLATAVLVLTVGGLTACEDGEGIRDEGPAAAFVTHPHQQNQQDQQDQQN</sequence>
<dbReference type="RefSeq" id="WP_077968853.1">
    <property type="nucleotide sequence ID" value="NZ_CP045178.1"/>
</dbReference>
<accession>A0A1V4A8D4</accession>
<protein>
    <recommendedName>
        <fullName evidence="5">Secreted protein</fullName>
    </recommendedName>
</protein>
<keyword evidence="4" id="KW-1185">Reference proteome</keyword>
<evidence type="ECO:0008006" key="5">
    <source>
        <dbReference type="Google" id="ProtNLM"/>
    </source>
</evidence>
<dbReference type="EMBL" id="MVFC01000012">
    <property type="protein sequence ID" value="OON78353.1"/>
    <property type="molecule type" value="Genomic_DNA"/>
</dbReference>
<proteinExistence type="predicted"/>
<evidence type="ECO:0000256" key="1">
    <source>
        <dbReference type="SAM" id="MobiDB-lite"/>
    </source>
</evidence>
<organism evidence="3 4">
    <name type="scientific">Streptomyces tsukubensis</name>
    <dbReference type="NCBI Taxonomy" id="83656"/>
    <lineage>
        <taxon>Bacteria</taxon>
        <taxon>Bacillati</taxon>
        <taxon>Actinomycetota</taxon>
        <taxon>Actinomycetes</taxon>
        <taxon>Kitasatosporales</taxon>
        <taxon>Streptomycetaceae</taxon>
        <taxon>Streptomyces</taxon>
    </lineage>
</organism>
<dbReference type="STRING" id="83656.B1H18_16275"/>
<gene>
    <name evidence="3" type="ORF">B1H18_16275</name>
</gene>
<feature type="chain" id="PRO_5012550651" description="Secreted protein" evidence="2">
    <location>
        <begin position="27"/>
        <end position="59"/>
    </location>
</feature>
<feature type="signal peptide" evidence="2">
    <location>
        <begin position="1"/>
        <end position="26"/>
    </location>
</feature>